<dbReference type="AlphaFoldDB" id="A0A5E4M423"/>
<dbReference type="EMBL" id="CABPRJ010000030">
    <property type="protein sequence ID" value="VVC26332.1"/>
    <property type="molecule type" value="Genomic_DNA"/>
</dbReference>
<gene>
    <name evidence="1" type="ORF">CINCED_3A014971</name>
</gene>
<organism evidence="1 2">
    <name type="scientific">Cinara cedri</name>
    <dbReference type="NCBI Taxonomy" id="506608"/>
    <lineage>
        <taxon>Eukaryota</taxon>
        <taxon>Metazoa</taxon>
        <taxon>Ecdysozoa</taxon>
        <taxon>Arthropoda</taxon>
        <taxon>Hexapoda</taxon>
        <taxon>Insecta</taxon>
        <taxon>Pterygota</taxon>
        <taxon>Neoptera</taxon>
        <taxon>Paraneoptera</taxon>
        <taxon>Hemiptera</taxon>
        <taxon>Sternorrhyncha</taxon>
        <taxon>Aphidomorpha</taxon>
        <taxon>Aphidoidea</taxon>
        <taxon>Aphididae</taxon>
        <taxon>Lachninae</taxon>
        <taxon>Cinara</taxon>
    </lineage>
</organism>
<proteinExistence type="predicted"/>
<reference evidence="1 2" key="1">
    <citation type="submission" date="2019-08" db="EMBL/GenBank/DDBJ databases">
        <authorList>
            <person name="Alioto T."/>
            <person name="Alioto T."/>
            <person name="Gomez Garrido J."/>
        </authorList>
    </citation>
    <scope>NUCLEOTIDE SEQUENCE [LARGE SCALE GENOMIC DNA]</scope>
</reference>
<keyword evidence="2" id="KW-1185">Reference proteome</keyword>
<dbReference type="Proteomes" id="UP000325440">
    <property type="component" value="Unassembled WGS sequence"/>
</dbReference>
<name>A0A5E4M423_9HEMI</name>
<evidence type="ECO:0000313" key="2">
    <source>
        <dbReference type="Proteomes" id="UP000325440"/>
    </source>
</evidence>
<evidence type="ECO:0000313" key="1">
    <source>
        <dbReference type="EMBL" id="VVC26332.1"/>
    </source>
</evidence>
<accession>A0A5E4M423</accession>
<sequence length="78" mass="9316">MEIKRTNWTNNCMETKRKENQRTTQTKMGRQNKIIPEDIGSNECRKNGKRPRRLETICCSGNGPKRPVKIQRRRRIFV</sequence>
<protein>
    <submittedName>
        <fullName evidence="1">Uncharacterized protein</fullName>
    </submittedName>
</protein>